<organism evidence="2 3">
    <name type="scientific">Paenibacillus germinis</name>
    <dbReference type="NCBI Taxonomy" id="2654979"/>
    <lineage>
        <taxon>Bacteria</taxon>
        <taxon>Bacillati</taxon>
        <taxon>Bacillota</taxon>
        <taxon>Bacilli</taxon>
        <taxon>Bacillales</taxon>
        <taxon>Paenibacillaceae</taxon>
        <taxon>Paenibacillus</taxon>
    </lineage>
</organism>
<dbReference type="Proteomes" id="UP000658690">
    <property type="component" value="Unassembled WGS sequence"/>
</dbReference>
<feature type="chain" id="PRO_5045421932" evidence="1">
    <location>
        <begin position="31"/>
        <end position="1799"/>
    </location>
</feature>
<dbReference type="Gene3D" id="3.20.20.80">
    <property type="entry name" value="Glycosidases"/>
    <property type="match status" value="1"/>
</dbReference>
<dbReference type="Gene3D" id="2.60.40.10">
    <property type="entry name" value="Immunoglobulins"/>
    <property type="match status" value="3"/>
</dbReference>
<comment type="caution">
    <text evidence="2">The sequence shown here is derived from an EMBL/GenBank/DDBJ whole genome shotgun (WGS) entry which is preliminary data.</text>
</comment>
<protein>
    <submittedName>
        <fullName evidence="2">Uncharacterized protein</fullName>
    </submittedName>
</protein>
<dbReference type="RefSeq" id="WP_171690298.1">
    <property type="nucleotide sequence ID" value="NZ_WHOC01000076.1"/>
</dbReference>
<keyword evidence="3" id="KW-1185">Reference proteome</keyword>
<evidence type="ECO:0000313" key="2">
    <source>
        <dbReference type="EMBL" id="NOU87095.1"/>
    </source>
</evidence>
<evidence type="ECO:0000313" key="3">
    <source>
        <dbReference type="Proteomes" id="UP000658690"/>
    </source>
</evidence>
<accession>A0ABX1Z5E2</accession>
<dbReference type="InterPro" id="IPR013783">
    <property type="entry name" value="Ig-like_fold"/>
</dbReference>
<proteinExistence type="predicted"/>
<feature type="signal peptide" evidence="1">
    <location>
        <begin position="1"/>
        <end position="30"/>
    </location>
</feature>
<gene>
    <name evidence="2" type="ORF">GC102_15085</name>
</gene>
<evidence type="ECO:0000256" key="1">
    <source>
        <dbReference type="SAM" id="SignalP"/>
    </source>
</evidence>
<dbReference type="SUPFAM" id="SSF81296">
    <property type="entry name" value="E set domains"/>
    <property type="match status" value="2"/>
</dbReference>
<reference evidence="2 3" key="1">
    <citation type="submission" date="2019-10" db="EMBL/GenBank/DDBJ databases">
        <title>Description of Paenibacillus choica sp. nov.</title>
        <authorList>
            <person name="Carlier A."/>
            <person name="Qi S."/>
        </authorList>
    </citation>
    <scope>NUCLEOTIDE SEQUENCE [LARGE SCALE GENOMIC DNA]</scope>
    <source>
        <strain evidence="2 3">LMG 31460</strain>
    </source>
</reference>
<keyword evidence="1" id="KW-0732">Signal</keyword>
<name>A0ABX1Z5E2_9BACL</name>
<sequence>MSLFHVFVKRITLVSFLLLFSLLFSNFAFADPETDYVWLEGENANAVSGDYKMKTDLGASTQKILTVDSTDTTKTHQADFSFAISKNGKYAIWVLSSTGSDTYLSRYKWKMDDSSYQSAVPKLRTPEVYRTKDYRQIPMYWDKLNDLTLNTGQHSLSFMTDVMRELTPKFYYHALDSIVIVPVEWNWTPDKFARPRINDFAWIEGEAGDATGGDYKIKTDSKASSLKTLTLDSTDTSKTHKADFSFAVPQSGNYAIWVLSTNGSTDYVSRYKWKIDASSYESAIPLIRSSEMYKTSDSRQVPVYWDKLSEVALNGGVHSFSMLTDALREMAPKFYYHALDSIVIVPAEWNWTPEQFNKPFDPAKVKINYAGSSLSATSVNRDQTVTVTVKNRITEAVQSSPLIYAEIVWKGETVTRITKQPMIPMKDWQINQDYTDNLVQTVPSDAFDSNYEVRTGIAGVNYQNTGTYAKVGDIVVGTPSPEPVPLTVQVLDMNLPTQIQREMAYGQAGVTLALDGIVNFETTGYFSFWRGDVLWGVEEVPSLPAGWNSSQATTIMVPFKVPDGLPEGAYQIKFGLHQMKTQQSVVKQVEIVGAGGSSSYKPLTFGQFADKKTGRSHTWYVNQAHAMIWDGKPFVPVGGMWTSKYLINFDVTKPDQNKANWEYDLAILQQMKANGVKDIYINAVTSGTKRPARVWQWIVNYLEEQGFTYGLQFHGYASSLSEGYLIRANEAGGTFKVENVTASGEVTLDIPTSVLRGFQKPLSTLFLVVNSATGEAVQSGEGTVEPVVEGKFKVRAPIHLPNDSTYTVYFTPRVLFSGNSMQNIWDAGNATEQAIFNLASKLELGSNFRLFVDPIYNESGIINWYESIVMDSPVYRDQYKDWLANKYQSLNELNAAWKMGSPVDSFEAATRLIPLQTGPSGSAWEGLLYLVDPATGAINTADARTGVMWDDHLEFRDASFGGFNNRIADKISEAADAPVVYKYVGLLKRYNINRQLHGGLDGLGGEIYGDDSVELLRKTGDAYAAAEQSAKTTWLIVTETQVDENVSRKAASKQIGYPDKTTMHEHFNTLISGGMKGIYDFLFHTFSDANLRDYYSYTAKPEEFGWLEEYRNSLLAETRLNPLIDEKPEAFAYYAYPAGQMWWFKPNQRTAVLPGNDYRGAGALLASDHRWALPTYDWNATSNPILVSLEDDPATTVWGDPIRSLQDIRNSGRKIVYLGLRKNLGALPNLDAYFTGEAVTLANGDTVQVLNPTPTSKVLYSTEDGKVWGLRDGQMWIIANANWIGATDSDFTTVKFIGDLNLSDRIAPSISIEGLENGKGYTDSVTPIVLVQDEQSGIESKTILLEGQPWQEGTAITGKGSHTLSIAVSDRAGNVSAATVHFTIYAGTVLQVEPASGIYSDSVAIKANLKDSQGHPVTGETILFSMNGSAVGTAGVTDAQGLAQLNYKIEVGAAPEANTLNYEVKAIFAQNAVSLYQGSEGIGQLTVGKENASISYTGSTVVQTNMPVTLSSKVLQQQDGELGSLGGLPVSFTILTVSPTVANAHYVSSVTNVVYQTDSEGQASTSILLPVGLYEVKSNLLNNSYYTTAESTASYIAVYNPHAGEASAIPGMPILSDDNGYDTGLQDGNYNVKVNMWYGENGSIYKLYENDVLIDTKILTDNSPNAQTVATAVYGKKNGTYRYYAELTNAFGTTTSSTHIVTVTKAAPAKPVLSSDNWDGDGNFKATMNMWWGTNGTTYHLYENSVLIDTQTLLDKTPTAQSAVTTIANRAIGTYEYRAELVNNAGAISSDKMIVKVTK</sequence>
<dbReference type="InterPro" id="IPR014756">
    <property type="entry name" value="Ig_E-set"/>
</dbReference>
<dbReference type="EMBL" id="WHOC01000076">
    <property type="protein sequence ID" value="NOU87095.1"/>
    <property type="molecule type" value="Genomic_DNA"/>
</dbReference>